<organism evidence="1 2">
    <name type="scientific">Nitrobacter winogradskyi</name>
    <name type="common">Nitrobacter agilis</name>
    <dbReference type="NCBI Taxonomy" id="913"/>
    <lineage>
        <taxon>Bacteria</taxon>
        <taxon>Pseudomonadati</taxon>
        <taxon>Pseudomonadota</taxon>
        <taxon>Alphaproteobacteria</taxon>
        <taxon>Hyphomicrobiales</taxon>
        <taxon>Nitrobacteraceae</taxon>
        <taxon>Nitrobacter</taxon>
    </lineage>
</organism>
<dbReference type="AlphaFoldDB" id="A0A4Y3WBN6"/>
<gene>
    <name evidence="1" type="ORF">NWI01_17700</name>
</gene>
<evidence type="ECO:0000313" key="1">
    <source>
        <dbReference type="EMBL" id="GEC15878.1"/>
    </source>
</evidence>
<reference evidence="1 2" key="1">
    <citation type="submission" date="2019-06" db="EMBL/GenBank/DDBJ databases">
        <title>Whole genome shotgun sequence of Nitrobacter winogradskyi NBRC 14297.</title>
        <authorList>
            <person name="Hosoyama A."/>
            <person name="Uohara A."/>
            <person name="Ohji S."/>
            <person name="Ichikawa N."/>
        </authorList>
    </citation>
    <scope>NUCLEOTIDE SEQUENCE [LARGE SCALE GENOMIC DNA]</scope>
    <source>
        <strain evidence="1 2">NBRC 14297</strain>
    </source>
</reference>
<dbReference type="OrthoDB" id="8255879at2"/>
<name>A0A4Y3WBN6_NITWI</name>
<dbReference type="EMBL" id="BJNF01000042">
    <property type="protein sequence ID" value="GEC15878.1"/>
    <property type="molecule type" value="Genomic_DNA"/>
</dbReference>
<sequence>MKDTREWAEKLRTEAEECRLISKLATNLEKRETFARLAETIDRQAAELEGLIASGNLPEPK</sequence>
<proteinExistence type="predicted"/>
<protein>
    <submittedName>
        <fullName evidence="1">Uncharacterized protein</fullName>
    </submittedName>
</protein>
<dbReference type="RefSeq" id="WP_141383536.1">
    <property type="nucleotide sequence ID" value="NZ_BJNF01000042.1"/>
</dbReference>
<dbReference type="Proteomes" id="UP000318825">
    <property type="component" value="Unassembled WGS sequence"/>
</dbReference>
<comment type="caution">
    <text evidence="1">The sequence shown here is derived from an EMBL/GenBank/DDBJ whole genome shotgun (WGS) entry which is preliminary data.</text>
</comment>
<evidence type="ECO:0000313" key="2">
    <source>
        <dbReference type="Proteomes" id="UP000318825"/>
    </source>
</evidence>
<accession>A0A4Y3WBN6</accession>